<dbReference type="Proteomes" id="UP000011996">
    <property type="component" value="Unassembled WGS sequence"/>
</dbReference>
<accession>M5S873</accession>
<reference evidence="1 2" key="1">
    <citation type="journal article" date="2013" name="Mar. Genomics">
        <title>Expression of sulfatases in Rhodopirellula baltica and the diversity of sulfatases in the genus Rhodopirellula.</title>
        <authorList>
            <person name="Wegner C.E."/>
            <person name="Richter-Heitmann T."/>
            <person name="Klindworth A."/>
            <person name="Klockow C."/>
            <person name="Richter M."/>
            <person name="Achstetter T."/>
            <person name="Glockner F.O."/>
            <person name="Harder J."/>
        </authorList>
    </citation>
    <scope>NUCLEOTIDE SEQUENCE [LARGE SCALE GENOMIC DNA]</scope>
    <source>
        <strain evidence="1 2">SH398</strain>
    </source>
</reference>
<gene>
    <name evidence="1" type="ORF">RESH_05579</name>
</gene>
<sequence length="53" mass="6155">MEKTEIESMQCRIHRLPESQDVCAYHILQCTQQRRLLKQSDTANETQSQSSSS</sequence>
<name>M5S873_9BACT</name>
<evidence type="ECO:0000313" key="2">
    <source>
        <dbReference type="Proteomes" id="UP000011996"/>
    </source>
</evidence>
<comment type="caution">
    <text evidence="1">The sequence shown here is derived from an EMBL/GenBank/DDBJ whole genome shotgun (WGS) entry which is preliminary data.</text>
</comment>
<dbReference type="EMBL" id="ANOF01000183">
    <property type="protein sequence ID" value="EMI23842.1"/>
    <property type="molecule type" value="Genomic_DNA"/>
</dbReference>
<protein>
    <submittedName>
        <fullName evidence="1">Uncharacterized protein</fullName>
    </submittedName>
</protein>
<proteinExistence type="predicted"/>
<dbReference type="AlphaFoldDB" id="M5S873"/>
<organism evidence="1 2">
    <name type="scientific">Rhodopirellula europaea SH398</name>
    <dbReference type="NCBI Taxonomy" id="1263868"/>
    <lineage>
        <taxon>Bacteria</taxon>
        <taxon>Pseudomonadati</taxon>
        <taxon>Planctomycetota</taxon>
        <taxon>Planctomycetia</taxon>
        <taxon>Pirellulales</taxon>
        <taxon>Pirellulaceae</taxon>
        <taxon>Rhodopirellula</taxon>
    </lineage>
</organism>
<evidence type="ECO:0000313" key="1">
    <source>
        <dbReference type="EMBL" id="EMI23842.1"/>
    </source>
</evidence>
<dbReference type="PATRIC" id="fig|1263868.3.peg.6053"/>